<name>A0ABW6MED5_9ACTN</name>
<evidence type="ECO:0008006" key="5">
    <source>
        <dbReference type="Google" id="ProtNLM"/>
    </source>
</evidence>
<gene>
    <name evidence="3" type="ORF">ACFYNQ_38925</name>
</gene>
<feature type="chain" id="PRO_5046676920" description="Secreted protein/lipoprotein" evidence="2">
    <location>
        <begin position="23"/>
        <end position="194"/>
    </location>
</feature>
<protein>
    <recommendedName>
        <fullName evidence="5">Secreted protein/lipoprotein</fullName>
    </recommendedName>
</protein>
<evidence type="ECO:0000256" key="2">
    <source>
        <dbReference type="SAM" id="SignalP"/>
    </source>
</evidence>
<reference evidence="3 4" key="1">
    <citation type="submission" date="2024-10" db="EMBL/GenBank/DDBJ databases">
        <title>The Natural Products Discovery Center: Release of the First 8490 Sequenced Strains for Exploring Actinobacteria Biosynthetic Diversity.</title>
        <authorList>
            <person name="Kalkreuter E."/>
            <person name="Kautsar S.A."/>
            <person name="Yang D."/>
            <person name="Bader C.D."/>
            <person name="Teijaro C.N."/>
            <person name="Fluegel L."/>
            <person name="Davis C.M."/>
            <person name="Simpson J.R."/>
            <person name="Lauterbach L."/>
            <person name="Steele A.D."/>
            <person name="Gui C."/>
            <person name="Meng S."/>
            <person name="Li G."/>
            <person name="Viehrig K."/>
            <person name="Ye F."/>
            <person name="Su P."/>
            <person name="Kiefer A.F."/>
            <person name="Nichols A."/>
            <person name="Cepeda A.J."/>
            <person name="Yan W."/>
            <person name="Fan B."/>
            <person name="Jiang Y."/>
            <person name="Adhikari A."/>
            <person name="Zheng C.-J."/>
            <person name="Schuster L."/>
            <person name="Cowan T.M."/>
            <person name="Smanski M.J."/>
            <person name="Chevrette M.G."/>
            <person name="De Carvalho L.P.S."/>
            <person name="Shen B."/>
        </authorList>
    </citation>
    <scope>NUCLEOTIDE SEQUENCE [LARGE SCALE GENOMIC DNA]</scope>
    <source>
        <strain evidence="3 4">NPDC006488</strain>
    </source>
</reference>
<feature type="region of interest" description="Disordered" evidence="1">
    <location>
        <begin position="27"/>
        <end position="59"/>
    </location>
</feature>
<proteinExistence type="predicted"/>
<dbReference type="PROSITE" id="PS51257">
    <property type="entry name" value="PROKAR_LIPOPROTEIN"/>
    <property type="match status" value="1"/>
</dbReference>
<evidence type="ECO:0000313" key="4">
    <source>
        <dbReference type="Proteomes" id="UP001601303"/>
    </source>
</evidence>
<organism evidence="3 4">
    <name type="scientific">Streptomyces hokutonensis</name>
    <dbReference type="NCBI Taxonomy" id="1306990"/>
    <lineage>
        <taxon>Bacteria</taxon>
        <taxon>Bacillati</taxon>
        <taxon>Actinomycetota</taxon>
        <taxon>Actinomycetes</taxon>
        <taxon>Kitasatosporales</taxon>
        <taxon>Streptomycetaceae</taxon>
        <taxon>Streptomyces</taxon>
    </lineage>
</organism>
<keyword evidence="2" id="KW-0732">Signal</keyword>
<feature type="signal peptide" evidence="2">
    <location>
        <begin position="1"/>
        <end position="22"/>
    </location>
</feature>
<feature type="compositionally biased region" description="Low complexity" evidence="1">
    <location>
        <begin position="38"/>
        <end position="59"/>
    </location>
</feature>
<evidence type="ECO:0000313" key="3">
    <source>
        <dbReference type="EMBL" id="MFE9604504.1"/>
    </source>
</evidence>
<dbReference type="EMBL" id="JBIAHM010000016">
    <property type="protein sequence ID" value="MFE9604504.1"/>
    <property type="molecule type" value="Genomic_DNA"/>
</dbReference>
<dbReference type="Proteomes" id="UP001601303">
    <property type="component" value="Unassembled WGS sequence"/>
</dbReference>
<evidence type="ECO:0000256" key="1">
    <source>
        <dbReference type="SAM" id="MobiDB-lite"/>
    </source>
</evidence>
<accession>A0ABW6MED5</accession>
<keyword evidence="4" id="KW-1185">Reference proteome</keyword>
<feature type="compositionally biased region" description="Polar residues" evidence="1">
    <location>
        <begin position="27"/>
        <end position="37"/>
    </location>
</feature>
<sequence length="194" mass="20545">MNVRIRTHVTALLIAVSLVALAGCSDSKSSSQDNAKNTASASTPASSTPDASSASPSADPGAPIVAAYRHYWDEKVAAYAKASVQGTQLKKYAVADAYAAAETEVNSLKTKGLVATGRPTLSPKVTSVDTNRKVPQGSLTDCTDVSQWKLVKTSTDQEVALPKGRRTKYVTNAVAEKWYGQWVIIKVTPENQAC</sequence>
<dbReference type="RefSeq" id="WP_388113436.1">
    <property type="nucleotide sequence ID" value="NZ_JBIAHM010000016.1"/>
</dbReference>
<comment type="caution">
    <text evidence="3">The sequence shown here is derived from an EMBL/GenBank/DDBJ whole genome shotgun (WGS) entry which is preliminary data.</text>
</comment>